<dbReference type="STRING" id="595528.A0A0D2WJ30"/>
<comment type="similarity">
    <text evidence="2 8">Belongs to the EMP24/GP25L family.</text>
</comment>
<evidence type="ECO:0000256" key="4">
    <source>
        <dbReference type="ARBA" id="ARBA00022729"/>
    </source>
</evidence>
<accession>A0A0D2WJ30</accession>
<reference evidence="12" key="1">
    <citation type="submission" date="2011-02" db="EMBL/GenBank/DDBJ databases">
        <title>The Genome Sequence of Capsaspora owczarzaki ATCC 30864.</title>
        <authorList>
            <person name="Russ C."/>
            <person name="Cuomo C."/>
            <person name="Burger G."/>
            <person name="Gray M.W."/>
            <person name="Holland P.W.H."/>
            <person name="King N."/>
            <person name="Lang F.B.F."/>
            <person name="Roger A.J."/>
            <person name="Ruiz-Trillo I."/>
            <person name="Young S.K."/>
            <person name="Zeng Q."/>
            <person name="Gargeya S."/>
            <person name="Alvarado L."/>
            <person name="Berlin A."/>
            <person name="Chapman S.B."/>
            <person name="Chen Z."/>
            <person name="Freedman E."/>
            <person name="Gellesch M."/>
            <person name="Goldberg J."/>
            <person name="Griggs A."/>
            <person name="Gujja S."/>
            <person name="Heilman E."/>
            <person name="Heiman D."/>
            <person name="Howarth C."/>
            <person name="Mehta T."/>
            <person name="Neiman D."/>
            <person name="Pearson M."/>
            <person name="Roberts A."/>
            <person name="Saif S."/>
            <person name="Shea T."/>
            <person name="Shenoy N."/>
            <person name="Sisk P."/>
            <person name="Stolte C."/>
            <person name="Sykes S."/>
            <person name="White J."/>
            <person name="Yandava C."/>
            <person name="Haas B."/>
            <person name="Nusbaum C."/>
            <person name="Birren B."/>
        </authorList>
    </citation>
    <scope>NUCLEOTIDE SEQUENCE</scope>
    <source>
        <strain evidence="12">ATCC 30864</strain>
    </source>
</reference>
<dbReference type="PhylomeDB" id="A0A0D2WJ30"/>
<proteinExistence type="inferred from homology"/>
<keyword evidence="4" id="KW-0732">Signal</keyword>
<dbReference type="InterPro" id="IPR015720">
    <property type="entry name" value="Emp24-like"/>
</dbReference>
<dbReference type="SMART" id="SM01190">
    <property type="entry name" value="EMP24_GP25L"/>
    <property type="match status" value="1"/>
</dbReference>
<gene>
    <name evidence="11" type="ORF">CAOG_001379</name>
</gene>
<evidence type="ECO:0000256" key="5">
    <source>
        <dbReference type="ARBA" id="ARBA00022989"/>
    </source>
</evidence>
<name>A0A0D2WJ30_CAPO3</name>
<protein>
    <recommendedName>
        <fullName evidence="10">GOLD domain-containing protein</fullName>
    </recommendedName>
</protein>
<evidence type="ECO:0000256" key="3">
    <source>
        <dbReference type="ARBA" id="ARBA00022692"/>
    </source>
</evidence>
<feature type="domain" description="GOLD" evidence="10">
    <location>
        <begin position="1"/>
        <end position="43"/>
    </location>
</feature>
<keyword evidence="6 9" id="KW-0472">Membrane</keyword>
<feature type="transmembrane region" description="Helical" evidence="9">
    <location>
        <begin position="108"/>
        <end position="130"/>
    </location>
</feature>
<evidence type="ECO:0000256" key="1">
    <source>
        <dbReference type="ARBA" id="ARBA00004479"/>
    </source>
</evidence>
<dbReference type="Proteomes" id="UP000008743">
    <property type="component" value="Unassembled WGS sequence"/>
</dbReference>
<comment type="subcellular location">
    <subcellularLocation>
        <location evidence="7">Endomembrane system</location>
        <topology evidence="7">Single-pass membrane protein</topology>
    </subcellularLocation>
    <subcellularLocation>
        <location evidence="1 8">Membrane</location>
        <topology evidence="1 8">Single-pass type I membrane protein</topology>
    </subcellularLocation>
</comment>
<dbReference type="EMBL" id="KE346361">
    <property type="protein sequence ID" value="KJE89990.1"/>
    <property type="molecule type" value="Genomic_DNA"/>
</dbReference>
<evidence type="ECO:0000256" key="8">
    <source>
        <dbReference type="RuleBase" id="RU003827"/>
    </source>
</evidence>
<sequence length="142" mass="15977">MSESKVNQGKYAQNPDFKGTTKICFSNKFSTMAEKGVFFEIIVGAPTQQWAKLTSAEASAQDAASLDSMQASLQTVRNNLHEITRLQTQFRHREARHMHTAEDNNHRVFYFSLIECLVLVATSVVQVFFVRQLFGSTKKGGI</sequence>
<dbReference type="InterPro" id="IPR009038">
    <property type="entry name" value="GOLD_dom"/>
</dbReference>
<organism evidence="11 12">
    <name type="scientific">Capsaspora owczarzaki (strain ATCC 30864)</name>
    <dbReference type="NCBI Taxonomy" id="595528"/>
    <lineage>
        <taxon>Eukaryota</taxon>
        <taxon>Filasterea</taxon>
        <taxon>Capsaspora</taxon>
    </lineage>
</organism>
<dbReference type="eggNOG" id="KOG1693">
    <property type="taxonomic scope" value="Eukaryota"/>
</dbReference>
<dbReference type="AlphaFoldDB" id="A0A0D2WJ30"/>
<dbReference type="InterPro" id="IPR036598">
    <property type="entry name" value="GOLD_dom_sf"/>
</dbReference>
<evidence type="ECO:0000313" key="11">
    <source>
        <dbReference type="EMBL" id="KJE89990.1"/>
    </source>
</evidence>
<evidence type="ECO:0000313" key="12">
    <source>
        <dbReference type="Proteomes" id="UP000008743"/>
    </source>
</evidence>
<evidence type="ECO:0000259" key="10">
    <source>
        <dbReference type="PROSITE" id="PS50866"/>
    </source>
</evidence>
<evidence type="ECO:0000256" key="7">
    <source>
        <dbReference type="ARBA" id="ARBA00037847"/>
    </source>
</evidence>
<dbReference type="OrthoDB" id="5976732at2759"/>
<dbReference type="InParanoid" id="A0A0D2WJ30"/>
<keyword evidence="3 8" id="KW-0812">Transmembrane</keyword>
<keyword evidence="12" id="KW-1185">Reference proteome</keyword>
<evidence type="ECO:0000256" key="2">
    <source>
        <dbReference type="ARBA" id="ARBA00007104"/>
    </source>
</evidence>
<dbReference type="GO" id="GO:0012505">
    <property type="term" value="C:endomembrane system"/>
    <property type="evidence" value="ECO:0007669"/>
    <property type="project" value="UniProtKB-SubCell"/>
</dbReference>
<dbReference type="PANTHER" id="PTHR22811">
    <property type="entry name" value="TRANSMEMBRANE EMP24 DOMAIN-CONTAINING PROTEIN"/>
    <property type="match status" value="1"/>
</dbReference>
<dbReference type="PROSITE" id="PS50866">
    <property type="entry name" value="GOLD"/>
    <property type="match status" value="1"/>
</dbReference>
<evidence type="ECO:0000256" key="6">
    <source>
        <dbReference type="ARBA" id="ARBA00023136"/>
    </source>
</evidence>
<keyword evidence="5 9" id="KW-1133">Transmembrane helix</keyword>
<dbReference type="SUPFAM" id="SSF101576">
    <property type="entry name" value="Supernatant protein factor (SPF), C-terminal domain"/>
    <property type="match status" value="1"/>
</dbReference>
<dbReference type="GO" id="GO:0016020">
    <property type="term" value="C:membrane"/>
    <property type="evidence" value="ECO:0007669"/>
    <property type="project" value="UniProtKB-SubCell"/>
</dbReference>
<dbReference type="Pfam" id="PF01105">
    <property type="entry name" value="EMP24_GP25L"/>
    <property type="match status" value="1"/>
</dbReference>
<evidence type="ECO:0000256" key="9">
    <source>
        <dbReference type="SAM" id="Phobius"/>
    </source>
</evidence>